<dbReference type="OrthoDB" id="10062876at2759"/>
<evidence type="ECO:0000313" key="10">
    <source>
        <dbReference type="EMBL" id="ODV61197.1"/>
    </source>
</evidence>
<dbReference type="InterPro" id="IPR050524">
    <property type="entry name" value="APC_YAT"/>
</dbReference>
<dbReference type="GeneID" id="30966902"/>
<dbReference type="GO" id="GO:0015171">
    <property type="term" value="F:amino acid transmembrane transporter activity"/>
    <property type="evidence" value="ECO:0007669"/>
    <property type="project" value="TreeGrafter"/>
</dbReference>
<feature type="transmembrane region" description="Helical" evidence="8">
    <location>
        <begin position="157"/>
        <end position="178"/>
    </location>
</feature>
<keyword evidence="5" id="KW-0029">Amino-acid transport</keyword>
<evidence type="ECO:0000256" key="7">
    <source>
        <dbReference type="ARBA" id="ARBA00023136"/>
    </source>
</evidence>
<evidence type="ECO:0000259" key="9">
    <source>
        <dbReference type="Pfam" id="PF00324"/>
    </source>
</evidence>
<keyword evidence="4 8" id="KW-0812">Transmembrane</keyword>
<reference evidence="11" key="1">
    <citation type="submission" date="2016-05" db="EMBL/GenBank/DDBJ databases">
        <title>Comparative genomics of biotechnologically important yeasts.</title>
        <authorList>
            <consortium name="DOE Joint Genome Institute"/>
            <person name="Riley R."/>
            <person name="Haridas S."/>
            <person name="Wolfe K.H."/>
            <person name="Lopes M.R."/>
            <person name="Hittinger C.T."/>
            <person name="Goker M."/>
            <person name="Salamov A."/>
            <person name="Wisecaver J."/>
            <person name="Long T.M."/>
            <person name="Aerts A.L."/>
            <person name="Barry K."/>
            <person name="Choi C."/>
            <person name="Clum A."/>
            <person name="Coughlan A.Y."/>
            <person name="Deshpande S."/>
            <person name="Douglass A.P."/>
            <person name="Hanson S.J."/>
            <person name="Klenk H.-P."/>
            <person name="Labutti K."/>
            <person name="Lapidus A."/>
            <person name="Lindquist E."/>
            <person name="Lipzen A."/>
            <person name="Meier-Kolthoff J.P."/>
            <person name="Ohm R.A."/>
            <person name="Otillar R.P."/>
            <person name="Pangilinan J."/>
            <person name="Peng Y."/>
            <person name="Rokas A."/>
            <person name="Rosa C.A."/>
            <person name="Scheuner C."/>
            <person name="Sibirny A.A."/>
            <person name="Slot J.C."/>
            <person name="Stielow J.B."/>
            <person name="Sun H."/>
            <person name="Kurtzman C.P."/>
            <person name="Blackwell M."/>
            <person name="Grigoriev I.V."/>
            <person name="Jeffries T.W."/>
        </authorList>
    </citation>
    <scope>NUCLEOTIDE SEQUENCE [LARGE SCALE GENOMIC DNA]</scope>
    <source>
        <strain evidence="11">DSM 1968</strain>
    </source>
</reference>
<evidence type="ECO:0000256" key="4">
    <source>
        <dbReference type="ARBA" id="ARBA00022692"/>
    </source>
</evidence>
<comment type="similarity">
    <text evidence="2">Belongs to the amino acid-polyamine-organocation (APC) superfamily. YAT (TC 2.A.3.10) family.</text>
</comment>
<keyword evidence="6 8" id="KW-1133">Transmembrane helix</keyword>
<evidence type="ECO:0000256" key="8">
    <source>
        <dbReference type="SAM" id="Phobius"/>
    </source>
</evidence>
<proteinExistence type="inferred from homology"/>
<evidence type="ECO:0000256" key="1">
    <source>
        <dbReference type="ARBA" id="ARBA00004141"/>
    </source>
</evidence>
<feature type="transmembrane region" description="Helical" evidence="8">
    <location>
        <begin position="279"/>
        <end position="300"/>
    </location>
</feature>
<dbReference type="PROSITE" id="PS00218">
    <property type="entry name" value="AMINO_ACID_PERMEASE_1"/>
    <property type="match status" value="1"/>
</dbReference>
<gene>
    <name evidence="10" type="ORF">ASCRUDRAFT_75908</name>
</gene>
<dbReference type="PIRSF" id="PIRSF006060">
    <property type="entry name" value="AA_transporter"/>
    <property type="match status" value="1"/>
</dbReference>
<keyword evidence="7 8" id="KW-0472">Membrane</keyword>
<name>A0A1D2VI89_9ASCO</name>
<dbReference type="Proteomes" id="UP000095038">
    <property type="component" value="Unassembled WGS sequence"/>
</dbReference>
<dbReference type="InParanoid" id="A0A1D2VI89"/>
<feature type="transmembrane region" description="Helical" evidence="8">
    <location>
        <begin position="50"/>
        <end position="69"/>
    </location>
</feature>
<dbReference type="GO" id="GO:0016020">
    <property type="term" value="C:membrane"/>
    <property type="evidence" value="ECO:0007669"/>
    <property type="project" value="UniProtKB-SubCell"/>
</dbReference>
<dbReference type="PANTHER" id="PTHR43341:SF15">
    <property type="entry name" value="GENERAL AMINO ACID PERMEASE AGP2"/>
    <property type="match status" value="1"/>
</dbReference>
<feature type="transmembrane region" description="Helical" evidence="8">
    <location>
        <begin position="456"/>
        <end position="476"/>
    </location>
</feature>
<feature type="transmembrane region" description="Helical" evidence="8">
    <location>
        <begin position="190"/>
        <end position="207"/>
    </location>
</feature>
<evidence type="ECO:0000313" key="11">
    <source>
        <dbReference type="Proteomes" id="UP000095038"/>
    </source>
</evidence>
<feature type="transmembrane region" description="Helical" evidence="8">
    <location>
        <begin position="81"/>
        <end position="103"/>
    </location>
</feature>
<dbReference type="PANTHER" id="PTHR43341">
    <property type="entry name" value="AMINO ACID PERMEASE"/>
    <property type="match status" value="1"/>
</dbReference>
<keyword evidence="3" id="KW-0813">Transport</keyword>
<feature type="transmembrane region" description="Helical" evidence="8">
    <location>
        <begin position="115"/>
        <end position="137"/>
    </location>
</feature>
<feature type="transmembrane region" description="Helical" evidence="8">
    <location>
        <begin position="408"/>
        <end position="435"/>
    </location>
</feature>
<dbReference type="InterPro" id="IPR004840">
    <property type="entry name" value="Amino_acid_permease_CS"/>
</dbReference>
<dbReference type="RefSeq" id="XP_020047504.1">
    <property type="nucleotide sequence ID" value="XM_020193266.1"/>
</dbReference>
<dbReference type="AlphaFoldDB" id="A0A1D2VI89"/>
<keyword evidence="11" id="KW-1185">Reference proteome</keyword>
<feature type="domain" description="Amino acid permease/ SLC12A" evidence="9">
    <location>
        <begin position="47"/>
        <end position="514"/>
    </location>
</feature>
<dbReference type="STRING" id="1344418.A0A1D2VI89"/>
<accession>A0A1D2VI89</accession>
<dbReference type="EMBL" id="KV454480">
    <property type="protein sequence ID" value="ODV61197.1"/>
    <property type="molecule type" value="Genomic_DNA"/>
</dbReference>
<dbReference type="InterPro" id="IPR004841">
    <property type="entry name" value="AA-permease/SLC12A_dom"/>
</dbReference>
<organism evidence="10 11">
    <name type="scientific">Ascoidea rubescens DSM 1968</name>
    <dbReference type="NCBI Taxonomy" id="1344418"/>
    <lineage>
        <taxon>Eukaryota</taxon>
        <taxon>Fungi</taxon>
        <taxon>Dikarya</taxon>
        <taxon>Ascomycota</taxon>
        <taxon>Saccharomycotina</taxon>
        <taxon>Saccharomycetes</taxon>
        <taxon>Ascoideaceae</taxon>
        <taxon>Ascoidea</taxon>
    </lineage>
</organism>
<dbReference type="FunFam" id="1.20.1740.10:FF:000006">
    <property type="entry name" value="General amino acid permease"/>
    <property type="match status" value="1"/>
</dbReference>
<feature type="transmembrane region" description="Helical" evidence="8">
    <location>
        <begin position="382"/>
        <end position="402"/>
    </location>
</feature>
<dbReference type="Pfam" id="PF00324">
    <property type="entry name" value="AA_permease"/>
    <property type="match status" value="1"/>
</dbReference>
<comment type="subcellular location">
    <subcellularLocation>
        <location evidence="1">Membrane</location>
        <topology evidence="1">Multi-pass membrane protein</topology>
    </subcellularLocation>
</comment>
<dbReference type="Gene3D" id="1.20.1740.10">
    <property type="entry name" value="Amino acid/polyamine transporter I"/>
    <property type="match status" value="1"/>
</dbReference>
<feature type="transmembrane region" description="Helical" evidence="8">
    <location>
        <begin position="488"/>
        <end position="508"/>
    </location>
</feature>
<sequence>MNSKEGYGIEVKNESSSIHDEPASGEVTEVAYDYHKSHTKRRLESRHVQLIAIGGSIGSALFISIGIALVRGGPGSLFLSFFLWSAVFLLVIASCGEMVSYLPVDSPFITIAGRVIDPAFEAAVGYNFYIMEAIYIPYEITAVNGMIHFWRNDYSPAITFCIQIVMYTVLNVFAVQWYGESEFWLSLGKLLLAVGLLCFSFIAMVGGNPQRDAFGFRYWRDPGAFAEYLATGTLGRFEGFLAGAMFIAVFTIVGAEYISMIAGETINPRKVMPRAFKTFFYRLVFFYIGGAISVGVLVPYNDANLLYKMSTTSGGDATVSPYVVAMENLGITVLPHIVNALCLTSAFSAGNSYLYCSSRCLYGLALKGYAPKWFAICNKQGVPIYGVALGVGFSLLSLLQLGSGTATVFNWLVSLCSGAQVLNFSFMCVTYLGFYRACKAQGIDRNSFTYKGWGQPYTAMVGLFFTFVMVILLGYTNFLPGMWSIENFLYDYLMLFISIFVFCMWKLVFKTKFVKPEEADLVSGLREIEEHEIKYYQELETRNKKDLNMVQRVLDWIFG</sequence>
<evidence type="ECO:0000256" key="2">
    <source>
        <dbReference type="ARBA" id="ARBA00006983"/>
    </source>
</evidence>
<evidence type="ECO:0000256" key="3">
    <source>
        <dbReference type="ARBA" id="ARBA00022448"/>
    </source>
</evidence>
<evidence type="ECO:0000256" key="6">
    <source>
        <dbReference type="ARBA" id="ARBA00022989"/>
    </source>
</evidence>
<evidence type="ECO:0000256" key="5">
    <source>
        <dbReference type="ARBA" id="ARBA00022970"/>
    </source>
</evidence>
<feature type="transmembrane region" description="Helical" evidence="8">
    <location>
        <begin position="239"/>
        <end position="258"/>
    </location>
</feature>
<protein>
    <recommendedName>
        <fullName evidence="9">Amino acid permease/ SLC12A domain-containing protein</fullName>
    </recommendedName>
</protein>